<keyword evidence="2" id="KW-1185">Reference proteome</keyword>
<dbReference type="AlphaFoldDB" id="A0A7X5Y0Q9"/>
<accession>A0A7X5Y0Q9</accession>
<organism evidence="1 2">
    <name type="scientific">Sphingomonas trueperi</name>
    <dbReference type="NCBI Taxonomy" id="53317"/>
    <lineage>
        <taxon>Bacteria</taxon>
        <taxon>Pseudomonadati</taxon>
        <taxon>Pseudomonadota</taxon>
        <taxon>Alphaproteobacteria</taxon>
        <taxon>Sphingomonadales</taxon>
        <taxon>Sphingomonadaceae</taxon>
        <taxon>Sphingomonas</taxon>
    </lineage>
</organism>
<gene>
    <name evidence="1" type="ORF">GGR89_003260</name>
</gene>
<comment type="caution">
    <text evidence="1">The sequence shown here is derived from an EMBL/GenBank/DDBJ whole genome shotgun (WGS) entry which is preliminary data.</text>
</comment>
<proteinExistence type="predicted"/>
<name>A0A7X5Y0Q9_9SPHN</name>
<protein>
    <submittedName>
        <fullName evidence="1">Uncharacterized protein</fullName>
    </submittedName>
</protein>
<dbReference type="Proteomes" id="UP000531251">
    <property type="component" value="Unassembled WGS sequence"/>
</dbReference>
<reference evidence="1 2" key="1">
    <citation type="submission" date="2020-03" db="EMBL/GenBank/DDBJ databases">
        <title>Genomic Encyclopedia of Type Strains, Phase IV (KMG-IV): sequencing the most valuable type-strain genomes for metagenomic binning, comparative biology and taxonomic classification.</title>
        <authorList>
            <person name="Goeker M."/>
        </authorList>
    </citation>
    <scope>NUCLEOTIDE SEQUENCE [LARGE SCALE GENOMIC DNA]</scope>
    <source>
        <strain evidence="1 2">DSM 7225</strain>
    </source>
</reference>
<evidence type="ECO:0000313" key="1">
    <source>
        <dbReference type="EMBL" id="NJB98921.1"/>
    </source>
</evidence>
<dbReference type="EMBL" id="JAATJB010000011">
    <property type="protein sequence ID" value="NJB98921.1"/>
    <property type="molecule type" value="Genomic_DNA"/>
</dbReference>
<sequence length="95" mass="10324">MGWLTMPFASMGGHPTAKAYLDAQFTYTRDVEGGTKGLRILASSCPKNRTYYAAAQVLTNGIGGEIFAIVCKVLWSPNSKTGENFGYKDSAPLRR</sequence>
<evidence type="ECO:0000313" key="2">
    <source>
        <dbReference type="Proteomes" id="UP000531251"/>
    </source>
</evidence>